<accession>A0A327X0V0</accession>
<comment type="caution">
    <text evidence="3">The sequence shown here is derived from an EMBL/GenBank/DDBJ whole genome shotgun (WGS) entry which is preliminary data.</text>
</comment>
<feature type="signal peptide" evidence="2">
    <location>
        <begin position="1"/>
        <end position="30"/>
    </location>
</feature>
<protein>
    <submittedName>
        <fullName evidence="3">Uncharacterized protein</fullName>
    </submittedName>
</protein>
<evidence type="ECO:0000313" key="4">
    <source>
        <dbReference type="Proteomes" id="UP000248790"/>
    </source>
</evidence>
<feature type="region of interest" description="Disordered" evidence="1">
    <location>
        <begin position="199"/>
        <end position="236"/>
    </location>
</feature>
<keyword evidence="2" id="KW-0732">Signal</keyword>
<dbReference type="EMBL" id="QLMC01000002">
    <property type="protein sequence ID" value="RAJ99957.1"/>
    <property type="molecule type" value="Genomic_DNA"/>
</dbReference>
<evidence type="ECO:0000256" key="1">
    <source>
        <dbReference type="SAM" id="MobiDB-lite"/>
    </source>
</evidence>
<organism evidence="3 4">
    <name type="scientific">Larkinella arboricola</name>
    <dbReference type="NCBI Taxonomy" id="643671"/>
    <lineage>
        <taxon>Bacteria</taxon>
        <taxon>Pseudomonadati</taxon>
        <taxon>Bacteroidota</taxon>
        <taxon>Cytophagia</taxon>
        <taxon>Cytophagales</taxon>
        <taxon>Spirosomataceae</taxon>
        <taxon>Larkinella</taxon>
    </lineage>
</organism>
<name>A0A327X0V0_LARAB</name>
<reference evidence="3 4" key="1">
    <citation type="submission" date="2018-06" db="EMBL/GenBank/DDBJ databases">
        <title>Genomic Encyclopedia of Archaeal and Bacterial Type Strains, Phase II (KMG-II): from individual species to whole genera.</title>
        <authorList>
            <person name="Goeker M."/>
        </authorList>
    </citation>
    <scope>NUCLEOTIDE SEQUENCE [LARGE SCALE GENOMIC DNA]</scope>
    <source>
        <strain evidence="3 4">DSM 21851</strain>
    </source>
</reference>
<keyword evidence="4" id="KW-1185">Reference proteome</keyword>
<dbReference type="Proteomes" id="UP000248790">
    <property type="component" value="Unassembled WGS sequence"/>
</dbReference>
<proteinExistence type="predicted"/>
<dbReference type="RefSeq" id="WP_111627742.1">
    <property type="nucleotide sequence ID" value="NZ_QLMC01000002.1"/>
</dbReference>
<sequence>MKTSAFHSFLSILFCSCLFSLAAAFSPLQAQTVSSVTQNVDKISLAGLSIDVPIEGKFVEKEWEALIKSYGKVATGRNGVYKIPAAKVAVLSSEPLNVASKVSTDKNKATIFLAVDQGSGNYVTPGNEMYGDVEALLKSFAERTQINYDIKLANDSYTEAQKKQDRLTKQSEKLVRDIERNKKEKENLAKRLEENARELEQLQRDTETTKTDLESSGKDLETKKLALEEAKARMPK</sequence>
<dbReference type="OrthoDB" id="952544at2"/>
<evidence type="ECO:0000313" key="3">
    <source>
        <dbReference type="EMBL" id="RAJ99957.1"/>
    </source>
</evidence>
<evidence type="ECO:0000256" key="2">
    <source>
        <dbReference type="SAM" id="SignalP"/>
    </source>
</evidence>
<dbReference type="AlphaFoldDB" id="A0A327X0V0"/>
<feature type="chain" id="PRO_5016416858" evidence="2">
    <location>
        <begin position="31"/>
        <end position="236"/>
    </location>
</feature>
<gene>
    <name evidence="3" type="ORF">LX87_01654</name>
</gene>
<dbReference type="PROSITE" id="PS51257">
    <property type="entry name" value="PROKAR_LIPOPROTEIN"/>
    <property type="match status" value="1"/>
</dbReference>